<dbReference type="Pfam" id="PF11625">
    <property type="entry name" value="DUF3253"/>
    <property type="match status" value="1"/>
</dbReference>
<dbReference type="InterPro" id="IPR036388">
    <property type="entry name" value="WH-like_DNA-bd_sf"/>
</dbReference>
<dbReference type="Gene3D" id="1.10.10.10">
    <property type="entry name" value="Winged helix-like DNA-binding domain superfamily/Winged helix DNA-binding domain"/>
    <property type="match status" value="1"/>
</dbReference>
<gene>
    <name evidence="1" type="ORF">SSPSH_002941</name>
</gene>
<dbReference type="OrthoDB" id="6183357at2"/>
<proteinExistence type="predicted"/>
<dbReference type="eggNOG" id="COG4338">
    <property type="taxonomic scope" value="Bacteria"/>
</dbReference>
<reference evidence="1 2" key="1">
    <citation type="journal article" date="2011" name="J. Bacteriol.">
        <title>Genome sequence of Salinisphaera shabanensis, a gammaproteobacterium from the harsh, variable environment of the brine-seawater interface of the Shaban Deep in the Red Sea.</title>
        <authorList>
            <person name="Antunes A."/>
            <person name="Alam I."/>
            <person name="Bajic V.B."/>
            <person name="Stingl U."/>
        </authorList>
    </citation>
    <scope>NUCLEOTIDE SEQUENCE [LARGE SCALE GENOMIC DNA]</scope>
    <source>
        <strain evidence="1 2">E1L3A</strain>
    </source>
</reference>
<sequence length="89" mass="9565">MTDDRSDTIETAILERVHAREPGATICPSEVARGLWAANEWRSRMDDVRAAAARLAEAGDVVATQHGATVDIRTARGPIRIGRPADNAS</sequence>
<dbReference type="Proteomes" id="UP000006242">
    <property type="component" value="Unassembled WGS sequence"/>
</dbReference>
<dbReference type="EMBL" id="AFNV02000022">
    <property type="protein sequence ID" value="ERJ18164.1"/>
    <property type="molecule type" value="Genomic_DNA"/>
</dbReference>
<dbReference type="AlphaFoldDB" id="U2FPT8"/>
<evidence type="ECO:0000313" key="1">
    <source>
        <dbReference type="EMBL" id="ERJ18164.1"/>
    </source>
</evidence>
<organism evidence="1 2">
    <name type="scientific">Salinisphaera shabanensis E1L3A</name>
    <dbReference type="NCBI Taxonomy" id="1033802"/>
    <lineage>
        <taxon>Bacteria</taxon>
        <taxon>Pseudomonadati</taxon>
        <taxon>Pseudomonadota</taxon>
        <taxon>Gammaproteobacteria</taxon>
        <taxon>Salinisphaerales</taxon>
        <taxon>Salinisphaeraceae</taxon>
        <taxon>Salinisphaera</taxon>
    </lineage>
</organism>
<accession>U2FPT8</accession>
<evidence type="ECO:0000313" key="2">
    <source>
        <dbReference type="Proteomes" id="UP000006242"/>
    </source>
</evidence>
<evidence type="ECO:0008006" key="3">
    <source>
        <dbReference type="Google" id="ProtNLM"/>
    </source>
</evidence>
<dbReference type="STRING" id="1033802.SSPSH_002941"/>
<dbReference type="InterPro" id="IPR021660">
    <property type="entry name" value="DUF3253"/>
</dbReference>
<dbReference type="InterPro" id="IPR036390">
    <property type="entry name" value="WH_DNA-bd_sf"/>
</dbReference>
<comment type="caution">
    <text evidence="1">The sequence shown here is derived from an EMBL/GenBank/DDBJ whole genome shotgun (WGS) entry which is preliminary data.</text>
</comment>
<dbReference type="SUPFAM" id="SSF46785">
    <property type="entry name" value="Winged helix' DNA-binding domain"/>
    <property type="match status" value="1"/>
</dbReference>
<keyword evidence="2" id="KW-1185">Reference proteome</keyword>
<name>U2FPT8_9GAMM</name>
<reference evidence="1 2" key="2">
    <citation type="journal article" date="2013" name="PLoS ONE">
        <title>INDIGO - INtegrated Data Warehouse of MIcrobial GenOmes with Examples from the Red Sea Extremophiles.</title>
        <authorList>
            <person name="Alam I."/>
            <person name="Antunes A."/>
            <person name="Kamau A.A."/>
            <person name="Ba Alawi W."/>
            <person name="Kalkatawi M."/>
            <person name="Stingl U."/>
            <person name="Bajic V.B."/>
        </authorList>
    </citation>
    <scope>NUCLEOTIDE SEQUENCE [LARGE SCALE GENOMIC DNA]</scope>
    <source>
        <strain evidence="1 2">E1L3A</strain>
    </source>
</reference>
<dbReference type="RefSeq" id="WP_006912393.1">
    <property type="nucleotide sequence ID" value="NZ_AFNV02000022.1"/>
</dbReference>
<protein>
    <recommendedName>
        <fullName evidence="3">DUF3253 domain-containing protein</fullName>
    </recommendedName>
</protein>